<dbReference type="AlphaFoldDB" id="A0A3E3E9K9"/>
<gene>
    <name evidence="1" type="ORF">DXB93_15315</name>
</gene>
<evidence type="ECO:0000313" key="2">
    <source>
        <dbReference type="Proteomes" id="UP000261032"/>
    </source>
</evidence>
<dbReference type="RefSeq" id="WP_117582394.1">
    <property type="nucleotide sequence ID" value="NZ_QUSL01000031.1"/>
</dbReference>
<name>A0A3E3E9K9_9FIRM</name>
<evidence type="ECO:0000313" key="1">
    <source>
        <dbReference type="EMBL" id="RGD80343.1"/>
    </source>
</evidence>
<protein>
    <submittedName>
        <fullName evidence="1">Uncharacterized protein</fullName>
    </submittedName>
</protein>
<dbReference type="Proteomes" id="UP000261032">
    <property type="component" value="Unassembled WGS sequence"/>
</dbReference>
<dbReference type="EMBL" id="QUSL01000031">
    <property type="protein sequence ID" value="RGD80343.1"/>
    <property type="molecule type" value="Genomic_DNA"/>
</dbReference>
<proteinExistence type="predicted"/>
<comment type="caution">
    <text evidence="1">The sequence shown here is derived from an EMBL/GenBank/DDBJ whole genome shotgun (WGS) entry which is preliminary data.</text>
</comment>
<sequence>MDLLFKRYANPFLLFDNLIATGRFLEFILEFIDIRNEEKIYDYWLRKVFNKGFEEFKKQVMENNEIADVDNQNVETTINESMNILNNFNPQI</sequence>
<organism evidence="1 2">
    <name type="scientific">Thomasclavelia ramosa</name>
    <dbReference type="NCBI Taxonomy" id="1547"/>
    <lineage>
        <taxon>Bacteria</taxon>
        <taxon>Bacillati</taxon>
        <taxon>Bacillota</taxon>
        <taxon>Erysipelotrichia</taxon>
        <taxon>Erysipelotrichales</taxon>
        <taxon>Coprobacillaceae</taxon>
        <taxon>Thomasclavelia</taxon>
    </lineage>
</organism>
<accession>A0A3E3E9K9</accession>
<reference evidence="1 2" key="1">
    <citation type="submission" date="2018-08" db="EMBL/GenBank/DDBJ databases">
        <title>A genome reference for cultivated species of the human gut microbiota.</title>
        <authorList>
            <person name="Zou Y."/>
            <person name="Xue W."/>
            <person name="Luo G."/>
        </authorList>
    </citation>
    <scope>NUCLEOTIDE SEQUENCE [LARGE SCALE GENOMIC DNA]</scope>
    <source>
        <strain evidence="1 2">OM06-4</strain>
    </source>
</reference>